<keyword evidence="9" id="KW-0812">Transmembrane</keyword>
<dbReference type="PANTHER" id="PTHR40457">
    <property type="entry name" value="PHOSPHOLIPASE A1"/>
    <property type="match status" value="1"/>
</dbReference>
<evidence type="ECO:0000256" key="20">
    <source>
        <dbReference type="PIRSR" id="PIRSR603187-2"/>
    </source>
</evidence>
<evidence type="ECO:0000256" key="6">
    <source>
        <dbReference type="ARBA" id="ARBA00013179"/>
    </source>
</evidence>
<evidence type="ECO:0000256" key="10">
    <source>
        <dbReference type="ARBA" id="ARBA00022723"/>
    </source>
</evidence>
<dbReference type="EMBL" id="FLUL01000001">
    <property type="protein sequence ID" value="SBV95984.1"/>
    <property type="molecule type" value="Genomic_DNA"/>
</dbReference>
<feature type="signal peptide" evidence="21">
    <location>
        <begin position="1"/>
        <end position="23"/>
    </location>
</feature>
<dbReference type="EC" id="3.1.1.4" evidence="7"/>
<reference evidence="22" key="1">
    <citation type="submission" date="2016-04" db="EMBL/GenBank/DDBJ databases">
        <authorList>
            <person name="Evans L.H."/>
            <person name="Alamgir A."/>
            <person name="Owens N."/>
            <person name="Weber N.D."/>
            <person name="Virtaneva K."/>
            <person name="Barbian K."/>
            <person name="Babar A."/>
            <person name="Rosenke K."/>
        </authorList>
    </citation>
    <scope>NUCLEOTIDE SEQUENCE</scope>
    <source>
        <strain evidence="22">86-2</strain>
    </source>
</reference>
<evidence type="ECO:0000256" key="21">
    <source>
        <dbReference type="SAM" id="SignalP"/>
    </source>
</evidence>
<keyword evidence="13 20" id="KW-0106">Calcium</keyword>
<sequence length="301" mass="35009">MNKTFKFPLLITISIIISSNMIAQTVIISDTLKEPNNRRLQEVSIFEEEQIEVSEEDILKQIDNMPAFGIYRDNYFTTGVPLNQSINKNTADVLFQVSIRHRLTKSRLPFNTFLYLTYTQKYFWDIYDKSAPFRDNNYNPSLGLSKYLIHNNLLKGVAFLQIEHESNGRAGIESRSWNMISLSSKYFFNSQLTLGTKLWVPIVDGEENRDLTTYRGIGSLSANYSSKDKRWWFTGEITPRKKIGDFNTSLTVAFKISAKSNQYLYVRFYDGRGENLLDYKKYNLNIRAGFCIKPDFQSIFL</sequence>
<name>A0A212J943_9BACT</name>
<evidence type="ECO:0000256" key="1">
    <source>
        <dbReference type="ARBA" id="ARBA00000111"/>
    </source>
</evidence>
<evidence type="ECO:0000313" key="22">
    <source>
        <dbReference type="EMBL" id="SBV95984.1"/>
    </source>
</evidence>
<evidence type="ECO:0000256" key="15">
    <source>
        <dbReference type="ARBA" id="ARBA00023098"/>
    </source>
</evidence>
<evidence type="ECO:0000256" key="12">
    <source>
        <dbReference type="ARBA" id="ARBA00022801"/>
    </source>
</evidence>
<keyword evidence="17" id="KW-0998">Cell outer membrane</keyword>
<feature type="binding site" description="in dimeric form" evidence="20">
    <location>
        <position position="169"/>
    </location>
    <ligand>
        <name>Ca(2+)</name>
        <dbReference type="ChEBI" id="CHEBI:29108"/>
        <label>1</label>
    </ligand>
</feature>
<evidence type="ECO:0000256" key="9">
    <source>
        <dbReference type="ARBA" id="ARBA00022692"/>
    </source>
</evidence>
<dbReference type="GO" id="GO:0046872">
    <property type="term" value="F:metal ion binding"/>
    <property type="evidence" value="ECO:0007669"/>
    <property type="project" value="UniProtKB-KW"/>
</dbReference>
<comment type="catalytic activity">
    <reaction evidence="2">
        <text>a 1,2-diacyl-sn-glycero-3-phosphocholine + H2O = a 1-acyl-sn-glycero-3-phosphocholine + a fatty acid + H(+)</text>
        <dbReference type="Rhea" id="RHEA:15801"/>
        <dbReference type="ChEBI" id="CHEBI:15377"/>
        <dbReference type="ChEBI" id="CHEBI:15378"/>
        <dbReference type="ChEBI" id="CHEBI:28868"/>
        <dbReference type="ChEBI" id="CHEBI:57643"/>
        <dbReference type="ChEBI" id="CHEBI:58168"/>
        <dbReference type="EC" id="3.1.1.4"/>
    </reaction>
</comment>
<dbReference type="GO" id="GO:0004623">
    <property type="term" value="F:phospholipase A2 activity"/>
    <property type="evidence" value="ECO:0007669"/>
    <property type="project" value="UniProtKB-EC"/>
</dbReference>
<dbReference type="Pfam" id="PF02253">
    <property type="entry name" value="PLA1"/>
    <property type="match status" value="1"/>
</dbReference>
<evidence type="ECO:0000256" key="19">
    <source>
        <dbReference type="PIRSR" id="PIRSR603187-1"/>
    </source>
</evidence>
<comment type="subunit">
    <text evidence="5">Homodimer; dimerization is reversible, and the dimeric form is the active one.</text>
</comment>
<evidence type="ECO:0000256" key="5">
    <source>
        <dbReference type="ARBA" id="ARBA00011702"/>
    </source>
</evidence>
<keyword evidence="16" id="KW-0472">Membrane</keyword>
<keyword evidence="12" id="KW-0378">Hydrolase</keyword>
<evidence type="ECO:0000256" key="3">
    <source>
        <dbReference type="ARBA" id="ARBA00004571"/>
    </source>
</evidence>
<evidence type="ECO:0000256" key="13">
    <source>
        <dbReference type="ARBA" id="ARBA00022837"/>
    </source>
</evidence>
<comment type="similarity">
    <text evidence="4">Belongs to the phospholipase A1 family.</text>
</comment>
<dbReference type="PANTHER" id="PTHR40457:SF1">
    <property type="entry name" value="PHOSPHOLIPASE A1"/>
    <property type="match status" value="1"/>
</dbReference>
<feature type="binding site" description="in dimeric form" evidence="20">
    <location>
        <position position="174"/>
    </location>
    <ligand>
        <name>Ca(2+)</name>
        <dbReference type="ChEBI" id="CHEBI:29108"/>
        <label>1</label>
    </ligand>
</feature>
<keyword evidence="14" id="KW-0442">Lipid degradation</keyword>
<feature type="binding site" description="in dimeric form" evidence="20">
    <location>
        <position position="130"/>
    </location>
    <ligand>
        <name>Ca(2+)</name>
        <dbReference type="ChEBI" id="CHEBI:29108"/>
        <label>1</label>
    </ligand>
</feature>
<evidence type="ECO:0000256" key="4">
    <source>
        <dbReference type="ARBA" id="ARBA00010525"/>
    </source>
</evidence>
<dbReference type="GO" id="GO:0016042">
    <property type="term" value="P:lipid catabolic process"/>
    <property type="evidence" value="ECO:0007669"/>
    <property type="project" value="UniProtKB-KW"/>
</dbReference>
<comment type="cofactor">
    <cofactor evidence="20">
        <name>Ca(2+)</name>
        <dbReference type="ChEBI" id="CHEBI:29108"/>
    </cofactor>
    <text evidence="20">Binds 1 Ca(2+) ion per monomer.</text>
</comment>
<dbReference type="RefSeq" id="WP_296947773.1">
    <property type="nucleotide sequence ID" value="NZ_LT599021.1"/>
</dbReference>
<dbReference type="AlphaFoldDB" id="A0A212J943"/>
<dbReference type="SUPFAM" id="SSF56931">
    <property type="entry name" value="Outer membrane phospholipase A (OMPLA)"/>
    <property type="match status" value="1"/>
</dbReference>
<dbReference type="GO" id="GO:0008970">
    <property type="term" value="F:phospholipase A1 activity"/>
    <property type="evidence" value="ECO:0007669"/>
    <property type="project" value="UniProtKB-EC"/>
</dbReference>
<feature type="chain" id="PRO_5012916801" description="Phosphatidylcholine 1-acylhydrolase" evidence="21">
    <location>
        <begin position="24"/>
        <end position="301"/>
    </location>
</feature>
<comment type="catalytic activity">
    <reaction evidence="1">
        <text>a 1,2-diacyl-sn-glycero-3-phosphocholine + H2O = a 2-acyl-sn-glycero-3-phosphocholine + a fatty acid + H(+)</text>
        <dbReference type="Rhea" id="RHEA:18689"/>
        <dbReference type="ChEBI" id="CHEBI:15377"/>
        <dbReference type="ChEBI" id="CHEBI:15378"/>
        <dbReference type="ChEBI" id="CHEBI:28868"/>
        <dbReference type="ChEBI" id="CHEBI:57643"/>
        <dbReference type="ChEBI" id="CHEBI:57875"/>
        <dbReference type="EC" id="3.1.1.32"/>
    </reaction>
</comment>
<keyword evidence="15" id="KW-0443">Lipid metabolism</keyword>
<evidence type="ECO:0000256" key="14">
    <source>
        <dbReference type="ARBA" id="ARBA00022963"/>
    </source>
</evidence>
<organism evidence="22">
    <name type="scientific">uncultured Dysgonomonas sp</name>
    <dbReference type="NCBI Taxonomy" id="206096"/>
    <lineage>
        <taxon>Bacteria</taxon>
        <taxon>Pseudomonadati</taxon>
        <taxon>Bacteroidota</taxon>
        <taxon>Bacteroidia</taxon>
        <taxon>Bacteroidales</taxon>
        <taxon>Dysgonomonadaceae</taxon>
        <taxon>Dysgonomonas</taxon>
        <taxon>environmental samples</taxon>
    </lineage>
</organism>
<evidence type="ECO:0000256" key="17">
    <source>
        <dbReference type="ARBA" id="ARBA00023237"/>
    </source>
</evidence>
<comment type="subcellular location">
    <subcellularLocation>
        <location evidence="3">Cell outer membrane</location>
        <topology evidence="3">Multi-pass membrane protein</topology>
    </subcellularLocation>
</comment>
<keyword evidence="11 21" id="KW-0732">Signal</keyword>
<dbReference type="GO" id="GO:0009279">
    <property type="term" value="C:cell outer membrane"/>
    <property type="evidence" value="ECO:0007669"/>
    <property type="project" value="UniProtKB-SubCell"/>
</dbReference>
<keyword evidence="8" id="KW-1134">Transmembrane beta strand</keyword>
<evidence type="ECO:0000256" key="18">
    <source>
        <dbReference type="ARBA" id="ARBA00032375"/>
    </source>
</evidence>
<accession>A0A212J943</accession>
<feature type="active site" description="Nucleophile" evidence="19">
    <location>
        <position position="166"/>
    </location>
</feature>
<protein>
    <recommendedName>
        <fullName evidence="18">Phosphatidylcholine 1-acylhydrolase</fullName>
        <ecNumber evidence="6">3.1.1.32</ecNumber>
        <ecNumber evidence="7">3.1.1.4</ecNumber>
    </recommendedName>
</protein>
<evidence type="ECO:0000256" key="7">
    <source>
        <dbReference type="ARBA" id="ARBA00013278"/>
    </source>
</evidence>
<dbReference type="Gene3D" id="2.40.230.10">
    <property type="entry name" value="Phospholipase A1"/>
    <property type="match status" value="1"/>
</dbReference>
<dbReference type="InterPro" id="IPR036541">
    <property type="entry name" value="PLipase_A1_sf"/>
</dbReference>
<dbReference type="InterPro" id="IPR003187">
    <property type="entry name" value="PLipase_A1"/>
</dbReference>
<keyword evidence="10 20" id="KW-0479">Metal-binding</keyword>
<evidence type="ECO:0000256" key="8">
    <source>
        <dbReference type="ARBA" id="ARBA00022452"/>
    </source>
</evidence>
<evidence type="ECO:0000256" key="16">
    <source>
        <dbReference type="ARBA" id="ARBA00023136"/>
    </source>
</evidence>
<evidence type="ECO:0000256" key="11">
    <source>
        <dbReference type="ARBA" id="ARBA00022729"/>
    </source>
</evidence>
<gene>
    <name evidence="22" type="ORF">KL86DYS2_11010</name>
</gene>
<feature type="active site" description="Nucleophile" evidence="19">
    <location>
        <position position="164"/>
    </location>
</feature>
<proteinExistence type="inferred from homology"/>
<dbReference type="EC" id="3.1.1.32" evidence="6"/>
<dbReference type="PRINTS" id="PR01486">
    <property type="entry name" value="PHPHLIPASEA1"/>
</dbReference>
<evidence type="ECO:0000256" key="2">
    <source>
        <dbReference type="ARBA" id="ARBA00001604"/>
    </source>
</evidence>